<accession>A0ABP1EZA5</accession>
<sequence>MHIEQFRNYCITKKGVTEHFPFDDNVLVFKVMNKMFALSGLDSWEQNEPQINLKCNPDWALELRGEYESINPGYHMNKKHWNTVTINQDVSDTFAFELIDHSYDLIVKSLPKKIKAELENLS</sequence>
<keyword evidence="1" id="KW-0238">DNA-binding</keyword>
<dbReference type="RefSeq" id="WP_348717838.1">
    <property type="nucleotide sequence ID" value="NZ_CAXJIO010000013.1"/>
</dbReference>
<dbReference type="Gene3D" id="3.90.1150.30">
    <property type="match status" value="1"/>
</dbReference>
<dbReference type="InterPro" id="IPR038056">
    <property type="entry name" value="YjbR-like_sf"/>
</dbReference>
<dbReference type="InterPro" id="IPR058532">
    <property type="entry name" value="YjbR/MT2646/Rv2570-like"/>
</dbReference>
<reference evidence="1 2" key="1">
    <citation type="submission" date="2024-05" db="EMBL/GenBank/DDBJ databases">
        <authorList>
            <person name="Duchaud E."/>
        </authorList>
    </citation>
    <scope>NUCLEOTIDE SEQUENCE [LARGE SCALE GENOMIC DNA]</scope>
    <source>
        <strain evidence="1">Ena-SAMPLE-TAB-13-05-2024-13:56:06:370-140308</strain>
    </source>
</reference>
<dbReference type="SUPFAM" id="SSF142906">
    <property type="entry name" value="YjbR-like"/>
    <property type="match status" value="1"/>
</dbReference>
<proteinExistence type="predicted"/>
<comment type="caution">
    <text evidence="1">The sequence shown here is derived from an EMBL/GenBank/DDBJ whole genome shotgun (WGS) entry which is preliminary data.</text>
</comment>
<dbReference type="EMBL" id="CAXJIO010000013">
    <property type="protein sequence ID" value="CAL2103643.1"/>
    <property type="molecule type" value="Genomic_DNA"/>
</dbReference>
<organism evidence="1 2">
    <name type="scientific">Tenacibaculum polynesiense</name>
    <dbReference type="NCBI Taxonomy" id="3137857"/>
    <lineage>
        <taxon>Bacteria</taxon>
        <taxon>Pseudomonadati</taxon>
        <taxon>Bacteroidota</taxon>
        <taxon>Flavobacteriia</taxon>
        <taxon>Flavobacteriales</taxon>
        <taxon>Flavobacteriaceae</taxon>
        <taxon>Tenacibaculum</taxon>
    </lineage>
</organism>
<dbReference type="Pfam" id="PF04237">
    <property type="entry name" value="YjbR"/>
    <property type="match status" value="1"/>
</dbReference>
<evidence type="ECO:0000313" key="2">
    <source>
        <dbReference type="Proteomes" id="UP001497527"/>
    </source>
</evidence>
<dbReference type="GO" id="GO:0003677">
    <property type="term" value="F:DNA binding"/>
    <property type="evidence" value="ECO:0007669"/>
    <property type="project" value="UniProtKB-KW"/>
</dbReference>
<gene>
    <name evidence="1" type="ORF">T190423A01A_40236</name>
</gene>
<dbReference type="Proteomes" id="UP001497527">
    <property type="component" value="Unassembled WGS sequence"/>
</dbReference>
<protein>
    <submittedName>
        <fullName evidence="1">MmcQ/YjbR family DNA-binding protein</fullName>
    </submittedName>
</protein>
<dbReference type="PANTHER" id="PTHR35145">
    <property type="entry name" value="CYTOPLASMIC PROTEIN-RELATED"/>
    <property type="match status" value="1"/>
</dbReference>
<evidence type="ECO:0000313" key="1">
    <source>
        <dbReference type="EMBL" id="CAL2103643.1"/>
    </source>
</evidence>
<dbReference type="InterPro" id="IPR007351">
    <property type="entry name" value="YjbR"/>
</dbReference>
<dbReference type="PANTHER" id="PTHR35145:SF1">
    <property type="entry name" value="CYTOPLASMIC PROTEIN"/>
    <property type="match status" value="1"/>
</dbReference>
<name>A0ABP1EZA5_9FLAO</name>
<keyword evidence="2" id="KW-1185">Reference proteome</keyword>